<gene>
    <name evidence="2" type="ORF">AKJ57_01270</name>
</gene>
<evidence type="ECO:0000313" key="2">
    <source>
        <dbReference type="EMBL" id="KXA91421.1"/>
    </source>
</evidence>
<dbReference type="InterPro" id="IPR002831">
    <property type="entry name" value="Tscrpt_reg_TrmB_N"/>
</dbReference>
<name>A0A133UB47_9EURY</name>
<organism evidence="2 3">
    <name type="scientific">candidate division MSBL1 archaeon SCGC-AAA259A05</name>
    <dbReference type="NCBI Taxonomy" id="1698259"/>
    <lineage>
        <taxon>Archaea</taxon>
        <taxon>Methanobacteriati</taxon>
        <taxon>Methanobacteriota</taxon>
        <taxon>candidate division MSBL1</taxon>
    </lineage>
</organism>
<evidence type="ECO:0000313" key="3">
    <source>
        <dbReference type="Proteomes" id="UP000070163"/>
    </source>
</evidence>
<dbReference type="Gene3D" id="1.10.10.10">
    <property type="entry name" value="Winged helix-like DNA-binding domain superfamily/Winged helix DNA-binding domain"/>
    <property type="match status" value="1"/>
</dbReference>
<comment type="caution">
    <text evidence="2">The sequence shown here is derived from an EMBL/GenBank/DDBJ whole genome shotgun (WGS) entry which is preliminary data.</text>
</comment>
<accession>A0A133UB47</accession>
<dbReference type="Pfam" id="PF01978">
    <property type="entry name" value="TrmB"/>
    <property type="match status" value="1"/>
</dbReference>
<keyword evidence="3" id="KW-1185">Reference proteome</keyword>
<dbReference type="InterPro" id="IPR036388">
    <property type="entry name" value="WH-like_DNA-bd_sf"/>
</dbReference>
<feature type="domain" description="Transcription regulator TrmB N-terminal" evidence="1">
    <location>
        <begin position="15"/>
        <end position="48"/>
    </location>
</feature>
<dbReference type="AlphaFoldDB" id="A0A133UB47"/>
<evidence type="ECO:0000259" key="1">
    <source>
        <dbReference type="Pfam" id="PF01978"/>
    </source>
</evidence>
<sequence>MERMSPVSEEQIGMLEELGLKEYHAKALAHLLELGETKAPELSSASGVGGGGCLFFPCWRMNR</sequence>
<protein>
    <recommendedName>
        <fullName evidence="1">Transcription regulator TrmB N-terminal domain-containing protein</fullName>
    </recommendedName>
</protein>
<proteinExistence type="predicted"/>
<dbReference type="EMBL" id="LHXJ01000009">
    <property type="protein sequence ID" value="KXA91421.1"/>
    <property type="molecule type" value="Genomic_DNA"/>
</dbReference>
<dbReference type="Proteomes" id="UP000070163">
    <property type="component" value="Unassembled WGS sequence"/>
</dbReference>
<reference evidence="2 3" key="1">
    <citation type="journal article" date="2016" name="Sci. Rep.">
        <title>Metabolic traits of an uncultured archaeal lineage -MSBL1- from brine pools of the Red Sea.</title>
        <authorList>
            <person name="Mwirichia R."/>
            <person name="Alam I."/>
            <person name="Rashid M."/>
            <person name="Vinu M."/>
            <person name="Ba-Alawi W."/>
            <person name="Anthony Kamau A."/>
            <person name="Kamanda Ngugi D."/>
            <person name="Goker M."/>
            <person name="Klenk H.P."/>
            <person name="Bajic V."/>
            <person name="Stingl U."/>
        </authorList>
    </citation>
    <scope>NUCLEOTIDE SEQUENCE [LARGE SCALE GENOMIC DNA]</scope>
    <source>
        <strain evidence="2">SCGC-AAA259A05</strain>
    </source>
</reference>